<dbReference type="PANTHER" id="PTHR21012">
    <property type="entry name" value="ASPARTATE 1-DECARBOXYLASE"/>
    <property type="match status" value="1"/>
</dbReference>
<dbReference type="GO" id="GO:0015940">
    <property type="term" value="P:pantothenate biosynthetic process"/>
    <property type="evidence" value="ECO:0007669"/>
    <property type="project" value="UniProtKB-UniRule"/>
</dbReference>
<reference evidence="14 15" key="1">
    <citation type="submission" date="2020-02" db="EMBL/GenBank/DDBJ databases">
        <title>Draft genome sequence of Limisphaera ngatamarikiensis NGM72.4T, a thermophilic Verrucomicrobia grouped in subdivision 3.</title>
        <authorList>
            <person name="Carere C.R."/>
            <person name="Steen J."/>
            <person name="Hugenholtz P."/>
            <person name="Stott M.B."/>
        </authorList>
    </citation>
    <scope>NUCLEOTIDE SEQUENCE [LARGE SCALE GENOMIC DNA]</scope>
    <source>
        <strain evidence="14 15">NGM72.4</strain>
    </source>
</reference>
<evidence type="ECO:0000256" key="7">
    <source>
        <dbReference type="ARBA" id="ARBA00023270"/>
    </source>
</evidence>
<evidence type="ECO:0000256" key="11">
    <source>
        <dbReference type="PIRSR" id="PIRSR006246-2"/>
    </source>
</evidence>
<dbReference type="UniPathway" id="UPA00028">
    <property type="reaction ID" value="UER00002"/>
</dbReference>
<dbReference type="GO" id="GO:0006523">
    <property type="term" value="P:alanine biosynthetic process"/>
    <property type="evidence" value="ECO:0007669"/>
    <property type="project" value="InterPro"/>
</dbReference>
<evidence type="ECO:0000256" key="9">
    <source>
        <dbReference type="HAMAP-Rule" id="MF_00446"/>
    </source>
</evidence>
<dbReference type="AlphaFoldDB" id="A0A6M1RY53"/>
<dbReference type="PANTHER" id="PTHR21012:SF0">
    <property type="entry name" value="ASPARTATE 1-DECARBOXYLASE"/>
    <property type="match status" value="1"/>
</dbReference>
<keyword evidence="1 9" id="KW-0963">Cytoplasm</keyword>
<name>A0A6M1RY53_9BACT</name>
<dbReference type="PIRSF" id="PIRSF006246">
    <property type="entry name" value="Asp_decarbox"/>
    <property type="match status" value="1"/>
</dbReference>
<feature type="active site" description="Proton donor" evidence="9 10">
    <location>
        <position position="58"/>
    </location>
</feature>
<dbReference type="Proteomes" id="UP000477311">
    <property type="component" value="Unassembled WGS sequence"/>
</dbReference>
<evidence type="ECO:0000313" key="15">
    <source>
        <dbReference type="Proteomes" id="UP000477311"/>
    </source>
</evidence>
<dbReference type="Pfam" id="PF02261">
    <property type="entry name" value="Asp_decarbox"/>
    <property type="match status" value="1"/>
</dbReference>
<comment type="cofactor">
    <cofactor evidence="9 10">
        <name>pyruvate</name>
        <dbReference type="ChEBI" id="CHEBI:15361"/>
    </cofactor>
    <text evidence="9 10">Binds 1 pyruvoyl group covalently per subunit.</text>
</comment>
<dbReference type="RefSeq" id="WP_165105410.1">
    <property type="nucleotide sequence ID" value="NZ_JAAKYA010000010.1"/>
</dbReference>
<dbReference type="InterPro" id="IPR009010">
    <property type="entry name" value="Asp_de-COase-like_dom_sf"/>
</dbReference>
<organism evidence="14 15">
    <name type="scientific">Limisphaera ngatamarikiensis</name>
    <dbReference type="NCBI Taxonomy" id="1324935"/>
    <lineage>
        <taxon>Bacteria</taxon>
        <taxon>Pseudomonadati</taxon>
        <taxon>Verrucomicrobiota</taxon>
        <taxon>Verrucomicrobiia</taxon>
        <taxon>Limisphaerales</taxon>
        <taxon>Limisphaeraceae</taxon>
        <taxon>Limisphaera</taxon>
    </lineage>
</organism>
<comment type="catalytic activity">
    <reaction evidence="9">
        <text>L-aspartate + H(+) = beta-alanine + CO2</text>
        <dbReference type="Rhea" id="RHEA:19497"/>
        <dbReference type="ChEBI" id="CHEBI:15378"/>
        <dbReference type="ChEBI" id="CHEBI:16526"/>
        <dbReference type="ChEBI" id="CHEBI:29991"/>
        <dbReference type="ChEBI" id="CHEBI:57966"/>
        <dbReference type="EC" id="4.1.1.11"/>
    </reaction>
</comment>
<evidence type="ECO:0000256" key="2">
    <source>
        <dbReference type="ARBA" id="ARBA00022655"/>
    </source>
</evidence>
<keyword evidence="5 9" id="KW-0865">Zymogen</keyword>
<accession>A0A6M1RY53</accession>
<dbReference type="EC" id="4.1.1.11" evidence="9"/>
<comment type="pathway">
    <text evidence="9">Cofactor biosynthesis; (R)-pantothenate biosynthesis; beta-alanine from L-aspartate: step 1/1.</text>
</comment>
<evidence type="ECO:0000313" key="14">
    <source>
        <dbReference type="EMBL" id="NGO38100.1"/>
    </source>
</evidence>
<comment type="caution">
    <text evidence="14">The sequence shown here is derived from an EMBL/GenBank/DDBJ whole genome shotgun (WGS) entry which is preliminary data.</text>
</comment>
<comment type="function">
    <text evidence="9">Catalyzes the pyruvoyl-dependent decarboxylation of aspartate to produce beta-alanine.</text>
</comment>
<evidence type="ECO:0000256" key="3">
    <source>
        <dbReference type="ARBA" id="ARBA00022793"/>
    </source>
</evidence>
<gene>
    <name evidence="9" type="primary">panD</name>
    <name evidence="14" type="ORF">G4L39_01635</name>
</gene>
<evidence type="ECO:0000256" key="13">
    <source>
        <dbReference type="PIRSR" id="PIRSR006246-5"/>
    </source>
</evidence>
<feature type="active site" description="Schiff-base intermediate with substrate; via pyruvic acid" evidence="9 10">
    <location>
        <position position="25"/>
    </location>
</feature>
<comment type="subunit">
    <text evidence="9">Heterooctamer of four alpha and four beta subunits.</text>
</comment>
<feature type="chain" id="PRO_5027191388" description="Aspartate 1-decarboxylase beta chain" evidence="9 13">
    <location>
        <begin position="1"/>
        <end position="24"/>
    </location>
</feature>
<evidence type="ECO:0000256" key="8">
    <source>
        <dbReference type="ARBA" id="ARBA00023317"/>
    </source>
</evidence>
<keyword evidence="8 9" id="KW-0670">Pyruvate</keyword>
<sequence>MQVLLLKSKIHRAVVTAGNVDYEGSLGIDRDLMDRVGLFPYEKILCGNLANGERFETYAIPAPRGSRAIVLNGATAHLGKPGDRLVIMSYTWVDEALARDWRPRVIVLGEGNQVLEQDEPRAGTTD</sequence>
<dbReference type="EMBL" id="JAAKYA010000010">
    <property type="protein sequence ID" value="NGO38100.1"/>
    <property type="molecule type" value="Genomic_DNA"/>
</dbReference>
<keyword evidence="4 9" id="KW-0068">Autocatalytic cleavage</keyword>
<keyword evidence="7 9" id="KW-0704">Schiff base</keyword>
<keyword evidence="3 9" id="KW-0210">Decarboxylase</keyword>
<keyword evidence="15" id="KW-1185">Reference proteome</keyword>
<keyword evidence="2 9" id="KW-0566">Pantothenate biosynthesis</keyword>
<evidence type="ECO:0000256" key="6">
    <source>
        <dbReference type="ARBA" id="ARBA00023239"/>
    </source>
</evidence>
<evidence type="ECO:0000256" key="1">
    <source>
        <dbReference type="ARBA" id="ARBA00022490"/>
    </source>
</evidence>
<dbReference type="HAMAP" id="MF_00446">
    <property type="entry name" value="PanD"/>
    <property type="match status" value="1"/>
</dbReference>
<dbReference type="GO" id="GO:0005829">
    <property type="term" value="C:cytosol"/>
    <property type="evidence" value="ECO:0007669"/>
    <property type="project" value="TreeGrafter"/>
</dbReference>
<dbReference type="CDD" id="cd06919">
    <property type="entry name" value="Asp_decarbox"/>
    <property type="match status" value="1"/>
</dbReference>
<evidence type="ECO:0000256" key="12">
    <source>
        <dbReference type="PIRSR" id="PIRSR006246-3"/>
    </source>
</evidence>
<feature type="chain" id="PRO_5027191387" description="Aspartate 1-decarboxylase alpha chain" evidence="9 13">
    <location>
        <begin position="25"/>
        <end position="126"/>
    </location>
</feature>
<feature type="binding site" evidence="9 11">
    <location>
        <begin position="73"/>
        <end position="75"/>
    </location>
    <ligand>
        <name>substrate</name>
    </ligand>
</feature>
<feature type="modified residue" description="Pyruvic acid (Ser)" evidence="9 12">
    <location>
        <position position="25"/>
    </location>
</feature>
<proteinExistence type="inferred from homology"/>
<keyword evidence="6 9" id="KW-0456">Lyase</keyword>
<dbReference type="GO" id="GO:0004068">
    <property type="term" value="F:aspartate 1-decarboxylase activity"/>
    <property type="evidence" value="ECO:0007669"/>
    <property type="project" value="UniProtKB-UniRule"/>
</dbReference>
<comment type="subcellular location">
    <subcellularLocation>
        <location evidence="9">Cytoplasm</location>
    </subcellularLocation>
</comment>
<comment type="similarity">
    <text evidence="9">Belongs to the PanD family.</text>
</comment>
<dbReference type="Gene3D" id="2.40.40.20">
    <property type="match status" value="1"/>
</dbReference>
<evidence type="ECO:0000256" key="10">
    <source>
        <dbReference type="PIRSR" id="PIRSR006246-1"/>
    </source>
</evidence>
<comment type="PTM">
    <text evidence="9 12">Is synthesized initially as an inactive proenzyme, which is activated by self-cleavage at a specific serine bond to produce a beta-subunit with a hydroxyl group at its C-terminus and an alpha-subunit with a pyruvoyl group at its N-terminus.</text>
</comment>
<dbReference type="NCBIfam" id="TIGR00223">
    <property type="entry name" value="panD"/>
    <property type="match status" value="1"/>
</dbReference>
<protein>
    <recommendedName>
        <fullName evidence="9">Aspartate 1-decarboxylase</fullName>
        <ecNumber evidence="9">4.1.1.11</ecNumber>
    </recommendedName>
    <alternativeName>
        <fullName evidence="9">Aspartate alpha-decarboxylase</fullName>
    </alternativeName>
    <component>
        <recommendedName>
            <fullName evidence="9">Aspartate 1-decarboxylase beta chain</fullName>
        </recommendedName>
    </component>
    <component>
        <recommendedName>
            <fullName evidence="9">Aspartate 1-decarboxylase alpha chain</fullName>
        </recommendedName>
    </component>
</protein>
<dbReference type="SUPFAM" id="SSF50692">
    <property type="entry name" value="ADC-like"/>
    <property type="match status" value="1"/>
</dbReference>
<feature type="binding site" evidence="9 11">
    <location>
        <position position="57"/>
    </location>
    <ligand>
        <name>substrate</name>
    </ligand>
</feature>
<evidence type="ECO:0000256" key="5">
    <source>
        <dbReference type="ARBA" id="ARBA00023145"/>
    </source>
</evidence>
<dbReference type="InterPro" id="IPR003190">
    <property type="entry name" value="Asp_decarbox"/>
</dbReference>
<evidence type="ECO:0000256" key="4">
    <source>
        <dbReference type="ARBA" id="ARBA00022813"/>
    </source>
</evidence>